<evidence type="ECO:0000313" key="2">
    <source>
        <dbReference type="EMBL" id="KAJ8409527.1"/>
    </source>
</evidence>
<keyword evidence="3" id="KW-1185">Reference proteome</keyword>
<feature type="region of interest" description="Disordered" evidence="1">
    <location>
        <begin position="62"/>
        <end position="89"/>
    </location>
</feature>
<organism evidence="2 3">
    <name type="scientific">Aldrovandia affinis</name>
    <dbReference type="NCBI Taxonomy" id="143900"/>
    <lineage>
        <taxon>Eukaryota</taxon>
        <taxon>Metazoa</taxon>
        <taxon>Chordata</taxon>
        <taxon>Craniata</taxon>
        <taxon>Vertebrata</taxon>
        <taxon>Euteleostomi</taxon>
        <taxon>Actinopterygii</taxon>
        <taxon>Neopterygii</taxon>
        <taxon>Teleostei</taxon>
        <taxon>Notacanthiformes</taxon>
        <taxon>Halosauridae</taxon>
        <taxon>Aldrovandia</taxon>
    </lineage>
</organism>
<reference evidence="2" key="1">
    <citation type="journal article" date="2023" name="Science">
        <title>Genome structures resolve the early diversification of teleost fishes.</title>
        <authorList>
            <person name="Parey E."/>
            <person name="Louis A."/>
            <person name="Montfort J."/>
            <person name="Bouchez O."/>
            <person name="Roques C."/>
            <person name="Iampietro C."/>
            <person name="Lluch J."/>
            <person name="Castinel A."/>
            <person name="Donnadieu C."/>
            <person name="Desvignes T."/>
            <person name="Floi Bucao C."/>
            <person name="Jouanno E."/>
            <person name="Wen M."/>
            <person name="Mejri S."/>
            <person name="Dirks R."/>
            <person name="Jansen H."/>
            <person name="Henkel C."/>
            <person name="Chen W.J."/>
            <person name="Zahm M."/>
            <person name="Cabau C."/>
            <person name="Klopp C."/>
            <person name="Thompson A.W."/>
            <person name="Robinson-Rechavi M."/>
            <person name="Braasch I."/>
            <person name="Lecointre G."/>
            <person name="Bobe J."/>
            <person name="Postlethwait J.H."/>
            <person name="Berthelot C."/>
            <person name="Roest Crollius H."/>
            <person name="Guiguen Y."/>
        </authorList>
    </citation>
    <scope>NUCLEOTIDE SEQUENCE</scope>
    <source>
        <strain evidence="2">NC1722</strain>
    </source>
</reference>
<evidence type="ECO:0000256" key="1">
    <source>
        <dbReference type="SAM" id="MobiDB-lite"/>
    </source>
</evidence>
<sequence>MARKVNKRVYSGAGRYWLRSGSFIQADWARQPCGQSLSPAAIRRDYLGTERIAAHIGMLRSQRAQGRGLTKGPAQMDRPTLGAHSTADNGQDIWARGHIWRPRIRE</sequence>
<proteinExistence type="predicted"/>
<dbReference type="Proteomes" id="UP001221898">
    <property type="component" value="Unassembled WGS sequence"/>
</dbReference>
<dbReference type="AlphaFoldDB" id="A0AAD7WUA8"/>
<name>A0AAD7WUA8_9TELE</name>
<gene>
    <name evidence="2" type="ORF">AAFF_G00229280</name>
</gene>
<protein>
    <submittedName>
        <fullName evidence="2">Uncharacterized protein</fullName>
    </submittedName>
</protein>
<accession>A0AAD7WUA8</accession>
<comment type="caution">
    <text evidence="2">The sequence shown here is derived from an EMBL/GenBank/DDBJ whole genome shotgun (WGS) entry which is preliminary data.</text>
</comment>
<evidence type="ECO:0000313" key="3">
    <source>
        <dbReference type="Proteomes" id="UP001221898"/>
    </source>
</evidence>
<dbReference type="EMBL" id="JAINUG010000030">
    <property type="protein sequence ID" value="KAJ8409527.1"/>
    <property type="molecule type" value="Genomic_DNA"/>
</dbReference>